<evidence type="ECO:0000256" key="4">
    <source>
        <dbReference type="ARBA" id="ARBA00022755"/>
    </source>
</evidence>
<evidence type="ECO:0000256" key="5">
    <source>
        <dbReference type="ARBA" id="ARBA00022840"/>
    </source>
</evidence>
<evidence type="ECO:0000256" key="1">
    <source>
        <dbReference type="ARBA" id="ARBA00022598"/>
    </source>
</evidence>
<dbReference type="InterPro" id="IPR003135">
    <property type="entry name" value="ATP-grasp_carboxylate-amine"/>
</dbReference>
<feature type="binding site" evidence="7">
    <location>
        <begin position="389"/>
        <end position="390"/>
    </location>
    <ligand>
        <name>N(1)-(5-phospho-beta-D-ribosyl)glycinamide</name>
        <dbReference type="ChEBI" id="CHEBI:143788"/>
    </ligand>
</feature>
<feature type="binding site" evidence="7">
    <location>
        <begin position="167"/>
        <end position="172"/>
    </location>
    <ligand>
        <name>ATP</name>
        <dbReference type="ChEBI" id="CHEBI:30616"/>
    </ligand>
</feature>
<comment type="subunit">
    <text evidence="7">Homodimer.</text>
</comment>
<evidence type="ECO:0000256" key="6">
    <source>
        <dbReference type="ARBA" id="ARBA00022842"/>
    </source>
</evidence>
<feature type="binding site" evidence="7">
    <location>
        <begin position="29"/>
        <end position="30"/>
    </location>
    <ligand>
        <name>N(1)-(5-phospho-beta-D-ribosyl)glycinamide</name>
        <dbReference type="ChEBI" id="CHEBI:143788"/>
    </ligand>
</feature>
<reference evidence="9 10" key="1">
    <citation type="submission" date="2009-02" db="EMBL/GenBank/DDBJ databases">
        <title>Draft genome sequence of Bifidobacterium pseudocatenulatum (DSM 20438).</title>
        <authorList>
            <person name="Sudarsanam P."/>
            <person name="Ley R."/>
            <person name="Guruge J."/>
            <person name="Turnbaugh P.J."/>
            <person name="Mahowald M."/>
            <person name="Liep D."/>
            <person name="Gordon J."/>
        </authorList>
    </citation>
    <scope>NUCLEOTIDE SEQUENCE [LARGE SCALE GENOMIC DNA]</scope>
    <source>
        <strain evidence="9 10">DSM 20438</strain>
    </source>
</reference>
<evidence type="ECO:0000256" key="3">
    <source>
        <dbReference type="ARBA" id="ARBA00022741"/>
    </source>
</evidence>
<dbReference type="Gene3D" id="3.40.50.20">
    <property type="match status" value="1"/>
</dbReference>
<comment type="similarity">
    <text evidence="7">Belongs to the PurK/PurT family.</text>
</comment>
<feature type="binding site" evidence="7">
    <location>
        <position position="287"/>
    </location>
    <ligand>
        <name>Mg(2+)</name>
        <dbReference type="ChEBI" id="CHEBI:18420"/>
    </ligand>
</feature>
<evidence type="ECO:0000259" key="8">
    <source>
        <dbReference type="PROSITE" id="PS50975"/>
    </source>
</evidence>
<dbReference type="GO" id="GO:0004644">
    <property type="term" value="F:phosphoribosylglycinamide formyltransferase activity"/>
    <property type="evidence" value="ECO:0007669"/>
    <property type="project" value="InterPro"/>
</dbReference>
<dbReference type="SUPFAM" id="SSF51246">
    <property type="entry name" value="Rudiment single hybrid motif"/>
    <property type="match status" value="1"/>
</dbReference>
<dbReference type="Gene3D" id="3.30.1490.20">
    <property type="entry name" value="ATP-grasp fold, A domain"/>
    <property type="match status" value="1"/>
</dbReference>
<feature type="binding site" evidence="7">
    <location>
        <begin position="206"/>
        <end position="209"/>
    </location>
    <ligand>
        <name>ATP</name>
        <dbReference type="ChEBI" id="CHEBI:30616"/>
    </ligand>
</feature>
<dbReference type="EMBL" id="ABXX02000001">
    <property type="protein sequence ID" value="EEG71474.1"/>
    <property type="molecule type" value="Genomic_DNA"/>
</dbReference>
<accession>C0BPR1</accession>
<keyword evidence="4 7" id="KW-0658">Purine biosynthesis</keyword>
<dbReference type="EC" id="6.3.1.21" evidence="7"/>
<feature type="domain" description="ATP-grasp" evidence="8">
    <location>
        <begin position="126"/>
        <end position="329"/>
    </location>
</feature>
<dbReference type="AlphaFoldDB" id="C0BPR1"/>
<evidence type="ECO:0000256" key="2">
    <source>
        <dbReference type="ARBA" id="ARBA00022723"/>
    </source>
</evidence>
<keyword evidence="9" id="KW-0808">Transferase</keyword>
<evidence type="ECO:0000313" key="9">
    <source>
        <dbReference type="EMBL" id="EEG71474.1"/>
    </source>
</evidence>
<keyword evidence="3 7" id="KW-0547">Nucleotide-binding</keyword>
<dbReference type="InterPro" id="IPR005862">
    <property type="entry name" value="PurT"/>
</dbReference>
<dbReference type="eggNOG" id="COG0027">
    <property type="taxonomic scope" value="Bacteria"/>
</dbReference>
<dbReference type="Gene3D" id="3.30.470.20">
    <property type="entry name" value="ATP-grasp fold, B domain"/>
    <property type="match status" value="1"/>
</dbReference>
<dbReference type="PATRIC" id="fig|547043.19.peg.599"/>
<dbReference type="HAMAP" id="MF_01643">
    <property type="entry name" value="PurT"/>
    <property type="match status" value="1"/>
</dbReference>
<keyword evidence="1 7" id="KW-0436">Ligase</keyword>
<dbReference type="SUPFAM" id="SSF52440">
    <property type="entry name" value="PreATP-grasp domain"/>
    <property type="match status" value="1"/>
</dbReference>
<dbReference type="GO" id="GO:0043815">
    <property type="term" value="F:phosphoribosylglycinamide formyltransferase 2 activity"/>
    <property type="evidence" value="ECO:0007669"/>
    <property type="project" value="UniProtKB-UniRule"/>
</dbReference>
<comment type="catalytic activity">
    <reaction evidence="7">
        <text>N(1)-(5-phospho-beta-D-ribosyl)glycinamide + formate + ATP = N(2)-formyl-N(1)-(5-phospho-beta-D-ribosyl)glycinamide + ADP + phosphate + H(+)</text>
        <dbReference type="Rhea" id="RHEA:24829"/>
        <dbReference type="ChEBI" id="CHEBI:15378"/>
        <dbReference type="ChEBI" id="CHEBI:15740"/>
        <dbReference type="ChEBI" id="CHEBI:30616"/>
        <dbReference type="ChEBI" id="CHEBI:43474"/>
        <dbReference type="ChEBI" id="CHEBI:143788"/>
        <dbReference type="ChEBI" id="CHEBI:147286"/>
        <dbReference type="ChEBI" id="CHEBI:456216"/>
        <dbReference type="EC" id="6.3.1.21"/>
    </reaction>
</comment>
<dbReference type="Pfam" id="PF02222">
    <property type="entry name" value="ATP-grasp"/>
    <property type="match status" value="1"/>
</dbReference>
<dbReference type="SUPFAM" id="SSF56059">
    <property type="entry name" value="Glutathione synthetase ATP-binding domain-like"/>
    <property type="match status" value="1"/>
</dbReference>
<feature type="binding site" evidence="7">
    <location>
        <position position="307"/>
    </location>
    <ligand>
        <name>N(1)-(5-phospho-beta-D-ribosyl)glycinamide</name>
        <dbReference type="ChEBI" id="CHEBI:143788"/>
    </ligand>
</feature>
<dbReference type="KEGG" id="bpsc:BBPC_0578"/>
<keyword evidence="5 7" id="KW-0067">ATP-binding</keyword>
<sequence>MEGMTEENRALGTPLGKHPTRVLFLGSGELGKEVALELMRLGAWVCAADSYEGAPAQQVAHEYRVLDMANAEQLRVLFDEIQPDIIVPEVEAIATSELAAAAERGAQVVPSAEIASICMDRERLRVLAHEELGLPTTPYRFAGSLEELRAGAKTVGYPCVVKPIMSSSGHGQSVVRSADAIDAAWVEAQEGRRAHDEGDVSRVIVEALAPLDYELTVLTVSSSAGIVTCAPIGQRQESGDYRESWQPASFTQDVLAQAQRIACTAVEGLVAKAKASDEKGWGVFGVELFVLTDGSVLFNEVSPRPHDTGMVTMASQRLSEFALHARAILGLPITQEHVALSIPDGAVAASHAIVIQGDGEAEFRNVANALSQPGTDLRIFAKPEVHGHRRMAVALAIGTDEADARAKAENVAESLEIDIA</sequence>
<dbReference type="InterPro" id="IPR011054">
    <property type="entry name" value="Rudment_hybrid_motif"/>
</dbReference>
<keyword evidence="2 7" id="KW-0479">Metal-binding</keyword>
<comment type="caution">
    <text evidence="9">The sequence shown here is derived from an EMBL/GenBank/DDBJ whole genome shotgun (WGS) entry which is preliminary data.</text>
</comment>
<dbReference type="NCBIfam" id="NF006766">
    <property type="entry name" value="PRK09288.1"/>
    <property type="match status" value="1"/>
</dbReference>
<feature type="binding site" evidence="7">
    <location>
        <position position="121"/>
    </location>
    <ligand>
        <name>ATP</name>
        <dbReference type="ChEBI" id="CHEBI:30616"/>
    </ligand>
</feature>
<feature type="binding site" evidence="7">
    <location>
        <position position="300"/>
    </location>
    <ligand>
        <name>Mg(2+)</name>
        <dbReference type="ChEBI" id="CHEBI:18420"/>
    </ligand>
</feature>
<dbReference type="InterPro" id="IPR016185">
    <property type="entry name" value="PreATP-grasp_dom_sf"/>
</dbReference>
<protein>
    <recommendedName>
        <fullName evidence="7">Formate-dependent phosphoribosylglycinamide formyltransferase</fullName>
        <ecNumber evidence="7">6.3.1.21</ecNumber>
    </recommendedName>
    <alternativeName>
        <fullName evidence="7">5'-phosphoribosylglycinamide transformylase 2</fullName>
    </alternativeName>
    <alternativeName>
        <fullName evidence="7">Formate-dependent GAR transformylase</fullName>
    </alternativeName>
    <alternativeName>
        <fullName evidence="7">GAR transformylase 2</fullName>
        <shortName evidence="7">GART 2</shortName>
    </alternativeName>
    <alternativeName>
        <fullName evidence="7">Non-folate glycinamide ribonucleotide transformylase</fullName>
    </alternativeName>
    <alternativeName>
        <fullName evidence="7">Phosphoribosylglycinamide formyltransferase 2</fullName>
    </alternativeName>
</protein>
<dbReference type="InterPro" id="IPR048740">
    <property type="entry name" value="PurT_C"/>
</dbReference>
<dbReference type="InterPro" id="IPR054350">
    <property type="entry name" value="PurT/PurK_preATP-grasp"/>
</dbReference>
<dbReference type="PANTHER" id="PTHR43055">
    <property type="entry name" value="FORMATE-DEPENDENT PHOSPHORIBOSYLGLYCINAMIDE FORMYLTRANSFERASE"/>
    <property type="match status" value="1"/>
</dbReference>
<dbReference type="InterPro" id="IPR011761">
    <property type="entry name" value="ATP-grasp"/>
</dbReference>
<evidence type="ECO:0000313" key="10">
    <source>
        <dbReference type="Proteomes" id="UP000003875"/>
    </source>
</evidence>
<keyword evidence="6 7" id="KW-0460">Magnesium</keyword>
<name>C0BPR1_BIFPS</name>
<reference evidence="9 10" key="2">
    <citation type="submission" date="2009-02" db="EMBL/GenBank/DDBJ databases">
        <authorList>
            <person name="Fulton L."/>
            <person name="Clifton S."/>
            <person name="Fulton B."/>
            <person name="Xu J."/>
            <person name="Minx P."/>
            <person name="Pepin K.H."/>
            <person name="Johnson M."/>
            <person name="Bhonagiri V."/>
            <person name="Nash W.E."/>
            <person name="Mardis E.R."/>
            <person name="Wilson R.K."/>
        </authorList>
    </citation>
    <scope>NUCLEOTIDE SEQUENCE [LARGE SCALE GENOMIC DNA]</scope>
    <source>
        <strain evidence="9 10">DSM 20438</strain>
    </source>
</reference>
<dbReference type="UniPathway" id="UPA00074">
    <property type="reaction ID" value="UER00127"/>
</dbReference>
<dbReference type="GO" id="GO:0000287">
    <property type="term" value="F:magnesium ion binding"/>
    <property type="evidence" value="ECO:0007669"/>
    <property type="project" value="InterPro"/>
</dbReference>
<comment type="function">
    <text evidence="7">Involved in the de novo purine biosynthesis. Catalyzes the transfer of formate to 5-phospho-ribosyl-glycinamide (GAR), producing 5-phospho-ribosyl-N-formylglycinamide (FGAR). Formate is provided by PurU via hydrolysis of 10-formyl-tetrahydrofolate.</text>
</comment>
<dbReference type="PROSITE" id="PS50975">
    <property type="entry name" value="ATP_GRASP"/>
    <property type="match status" value="1"/>
</dbReference>
<dbReference type="Pfam" id="PF21244">
    <property type="entry name" value="PurT_C"/>
    <property type="match status" value="1"/>
</dbReference>
<dbReference type="InterPro" id="IPR013815">
    <property type="entry name" value="ATP_grasp_subdomain_1"/>
</dbReference>
<dbReference type="PANTHER" id="PTHR43055:SF1">
    <property type="entry name" value="FORMATE-DEPENDENT PHOSPHORIBOSYLGLYCINAMIDE FORMYLTRANSFERASE"/>
    <property type="match status" value="1"/>
</dbReference>
<organism evidence="9 10">
    <name type="scientific">Bifidobacterium pseudocatenulatum DSM 20438 = JCM 1200 = LMG 10505</name>
    <dbReference type="NCBI Taxonomy" id="547043"/>
    <lineage>
        <taxon>Bacteria</taxon>
        <taxon>Bacillati</taxon>
        <taxon>Actinomycetota</taxon>
        <taxon>Actinomycetes</taxon>
        <taxon>Bifidobacteriales</taxon>
        <taxon>Bifidobacteriaceae</taxon>
        <taxon>Bifidobacterium</taxon>
    </lineage>
</organism>
<dbReference type="Proteomes" id="UP000003875">
    <property type="component" value="Unassembled WGS sequence"/>
</dbReference>
<feature type="binding site" evidence="7">
    <location>
        <position position="214"/>
    </location>
    <ligand>
        <name>ATP</name>
        <dbReference type="ChEBI" id="CHEBI:30616"/>
    </ligand>
</feature>
<feature type="binding site" evidence="7">
    <location>
        <position position="162"/>
    </location>
    <ligand>
        <name>ATP</name>
        <dbReference type="ChEBI" id="CHEBI:30616"/>
    </ligand>
</feature>
<proteinExistence type="inferred from homology"/>
<feature type="binding site" evidence="7">
    <location>
        <position position="382"/>
    </location>
    <ligand>
        <name>N(1)-(5-phospho-beta-D-ribosyl)glycinamide</name>
        <dbReference type="ChEBI" id="CHEBI:143788"/>
    </ligand>
</feature>
<gene>
    <name evidence="7 9" type="primary">purT</name>
    <name evidence="9" type="ORF">BIFPSEUDO_02346</name>
</gene>
<dbReference type="GO" id="GO:0006189">
    <property type="term" value="P:'de novo' IMP biosynthetic process"/>
    <property type="evidence" value="ECO:0007669"/>
    <property type="project" value="UniProtKB-UniRule"/>
</dbReference>
<feature type="binding site" evidence="7">
    <location>
        <position position="89"/>
    </location>
    <ligand>
        <name>N(1)-(5-phospho-beta-D-ribosyl)glycinamide</name>
        <dbReference type="ChEBI" id="CHEBI:143788"/>
    </ligand>
</feature>
<comment type="pathway">
    <text evidence="7">Purine metabolism; IMP biosynthesis via de novo pathway; N(2)-formyl-N(1)-(5-phospho-D-ribosyl)glycinamide from N(1)-(5-phospho-D-ribosyl)glycinamide (formate route): step 1/1.</text>
</comment>
<dbReference type="GO" id="GO:0005829">
    <property type="term" value="C:cytosol"/>
    <property type="evidence" value="ECO:0007669"/>
    <property type="project" value="TreeGrafter"/>
</dbReference>
<evidence type="ECO:0000256" key="7">
    <source>
        <dbReference type="HAMAP-Rule" id="MF_01643"/>
    </source>
</evidence>
<dbReference type="Pfam" id="PF22660">
    <property type="entry name" value="RS_preATP-grasp-like"/>
    <property type="match status" value="1"/>
</dbReference>
<dbReference type="GO" id="GO:0005524">
    <property type="term" value="F:ATP binding"/>
    <property type="evidence" value="ECO:0007669"/>
    <property type="project" value="UniProtKB-UniRule"/>
</dbReference>